<evidence type="ECO:0000256" key="4">
    <source>
        <dbReference type="ARBA" id="ARBA00022989"/>
    </source>
</evidence>
<dbReference type="Gene3D" id="2.60.40.10">
    <property type="entry name" value="Immunoglobulins"/>
    <property type="match status" value="4"/>
</dbReference>
<proteinExistence type="predicted"/>
<evidence type="ECO:0000256" key="1">
    <source>
        <dbReference type="ARBA" id="ARBA00004167"/>
    </source>
</evidence>
<dbReference type="InterPro" id="IPR013783">
    <property type="entry name" value="Ig-like_fold"/>
</dbReference>
<comment type="subcellular location">
    <subcellularLocation>
        <location evidence="1">Membrane</location>
        <topology evidence="1">Single-pass membrane protein</topology>
    </subcellularLocation>
</comment>
<dbReference type="InterPro" id="IPR005543">
    <property type="entry name" value="PASTA_dom"/>
</dbReference>
<dbReference type="InterPro" id="IPR040853">
    <property type="entry name" value="RapA2_cadherin-like"/>
</dbReference>
<dbReference type="Proteomes" id="UP000260351">
    <property type="component" value="Unassembled WGS sequence"/>
</dbReference>
<dbReference type="SUPFAM" id="SSF69318">
    <property type="entry name" value="Integrin alpha N-terminal domain"/>
    <property type="match status" value="2"/>
</dbReference>
<dbReference type="CDD" id="cd06577">
    <property type="entry name" value="PASTA_pknB"/>
    <property type="match status" value="2"/>
</dbReference>
<evidence type="ECO:0000256" key="6">
    <source>
        <dbReference type="SAM" id="SignalP"/>
    </source>
</evidence>
<evidence type="ECO:0000256" key="3">
    <source>
        <dbReference type="ARBA" id="ARBA00022729"/>
    </source>
</evidence>
<evidence type="ECO:0000313" key="9">
    <source>
        <dbReference type="Proteomes" id="UP000260351"/>
    </source>
</evidence>
<feature type="domain" description="PASTA" evidence="7">
    <location>
        <begin position="975"/>
        <end position="1042"/>
    </location>
</feature>
<dbReference type="InterPro" id="IPR015919">
    <property type="entry name" value="Cadherin-like_sf"/>
</dbReference>
<dbReference type="InterPro" id="IPR045232">
    <property type="entry name" value="FAM234"/>
</dbReference>
<keyword evidence="4" id="KW-1133">Transmembrane helix</keyword>
<dbReference type="SMART" id="SM00740">
    <property type="entry name" value="PASTA"/>
    <property type="match status" value="2"/>
</dbReference>
<name>A0A3E1K508_9GAMM</name>
<dbReference type="PROSITE" id="PS51178">
    <property type="entry name" value="PASTA"/>
    <property type="match status" value="2"/>
</dbReference>
<keyword evidence="9" id="KW-1185">Reference proteome</keyword>
<feature type="chain" id="PRO_5017631699" evidence="6">
    <location>
        <begin position="24"/>
        <end position="1599"/>
    </location>
</feature>
<dbReference type="GO" id="GO:0016020">
    <property type="term" value="C:membrane"/>
    <property type="evidence" value="ECO:0007669"/>
    <property type="project" value="UniProtKB-SubCell"/>
</dbReference>
<dbReference type="EMBL" id="QUZK01000052">
    <property type="protein sequence ID" value="RFF29152.1"/>
    <property type="molecule type" value="Genomic_DNA"/>
</dbReference>
<dbReference type="Gene3D" id="3.30.10.20">
    <property type="match status" value="2"/>
</dbReference>
<dbReference type="SUPFAM" id="SSF49313">
    <property type="entry name" value="Cadherin-like"/>
    <property type="match status" value="4"/>
</dbReference>
<dbReference type="InterPro" id="IPR028994">
    <property type="entry name" value="Integrin_alpha_N"/>
</dbReference>
<dbReference type="PANTHER" id="PTHR21419">
    <property type="match status" value="1"/>
</dbReference>
<feature type="signal peptide" evidence="6">
    <location>
        <begin position="1"/>
        <end position="23"/>
    </location>
</feature>
<dbReference type="Pfam" id="PF05345">
    <property type="entry name" value="He_PIG"/>
    <property type="match status" value="3"/>
</dbReference>
<dbReference type="Pfam" id="PF17803">
    <property type="entry name" value="Cadherin_4"/>
    <property type="match status" value="1"/>
</dbReference>
<dbReference type="InterPro" id="IPR013517">
    <property type="entry name" value="FG-GAP"/>
</dbReference>
<evidence type="ECO:0000256" key="5">
    <source>
        <dbReference type="ARBA" id="ARBA00023136"/>
    </source>
</evidence>
<dbReference type="Pfam" id="PF03793">
    <property type="entry name" value="PASTA"/>
    <property type="match status" value="2"/>
</dbReference>
<evidence type="ECO:0000313" key="8">
    <source>
        <dbReference type="EMBL" id="RFF29152.1"/>
    </source>
</evidence>
<keyword evidence="3 6" id="KW-0732">Signal</keyword>
<accession>A0A3E1K508</accession>
<organism evidence="8 9">
    <name type="scientific">Wenzhouxiangella sediminis</name>
    <dbReference type="NCBI Taxonomy" id="1792836"/>
    <lineage>
        <taxon>Bacteria</taxon>
        <taxon>Pseudomonadati</taxon>
        <taxon>Pseudomonadota</taxon>
        <taxon>Gammaproteobacteria</taxon>
        <taxon>Chromatiales</taxon>
        <taxon>Wenzhouxiangellaceae</taxon>
        <taxon>Wenzhouxiangella</taxon>
    </lineage>
</organism>
<dbReference type="GO" id="GO:0005509">
    <property type="term" value="F:calcium ion binding"/>
    <property type="evidence" value="ECO:0007669"/>
    <property type="project" value="InterPro"/>
</dbReference>
<dbReference type="Pfam" id="PF13517">
    <property type="entry name" value="FG-GAP_3"/>
    <property type="match status" value="2"/>
</dbReference>
<dbReference type="OrthoDB" id="5758889at2"/>
<sequence>MRTRTRTAFMLALGLLFAAPSWAQIEQRCVLMVDRFQDPAELPQFHPVFDQALTVDNLLSFDIDTSTPVSQAGLEFRLLKGPPGMTIDPATGVVTWAPNELQVGTISATVLVTDTDQRRNRHTFCVSVIDPNAAPLIAALADRTVLADEPVSFIVDASDPDPGDQLSFSLDAAPAGMSIQAGSGLVEWLPQAGDIGSAAVTVRATDDGGRFDTESLTITVVAGNAPPVLASIDDRGARPGVALQVQPVASDPDDPVLAWRLLAAPAGMTIDAVSGRIDWTPALPQLGAHAVSVEVADPLGFADTADFEVLVDLNRAPIAVDDSGFRVERGDTLEVAAPGLLGNDDDPNSDPLSALLVDSPLRGTLTLSADGGFDYTPDVPVGTIGLVETLSYERGNGSSTWTPLIGNLDDDPQSELIIADGSGCCTGFLIAIDGITGLEEWVVTLPGRQLDRTSKPALADIDLDGRPEILVIGGEADASPTSALRIYAFEHDGQLKWISEDLPGIFYLDGAWRSNRELTSAAITVADIDQDGLPEILVAPDFGPAGYHVFDHEGLTLEVVHEPGTTVADAAPTRVTVVDLDLDGDPEIVVGNVAWSHDGEMLWKRVDNFGHAWATTFPLVANLDDDPYPELVRTRGGPSSPGNIVAWNHDGTDLMTSAGVPWEVARPYGFNTAPISIADVDADGYADVLHPLPHDVNEFEVLDGRDGAVKWSKSVTTVSMGATVFDMDRDGFVEVLFIDESSNLYVWDGRDGTEKLQLPMNNPRPGDHTIPVFADIDADGASELVVPGGFSFGFDTALSIWESPTDDWAPMRSIWNEHRYHVTNVNDDLTIPAQEPPHWLLPGLNQAMINQRLPEDRIESTDAFTYRANDGELDSNVAEVTIEVLPPNSPPRILSTPPRLASPGFEYVYPVLAVDADPGELLQFAIAAGPPAMSVDGNGRVTWIPGTGDIGPHPVVISVTDTLGTPAYQNFVIDVVEPVTVPVLTGLSEAAALAALESVSLRADPLRDVFSDTVAIGEVAAQSPPAGTSTAAGAGVTVEVSRGPVPVSVPRLVGLDIGDAQARLFDAGLDAFPLEWVNDPRVPRGVVKQQDPPPNARVSPGSDVAIVVSGGPRAVIDVDPPLIVSGGSAGVSVEVRDVDGTPLDPQPAVTLSLDFESDELLGTPPSLSGSSVETSADSRGAFVVQAAFDLGQPETVSAAAAVLPPVSDGPGGGVYSDFTRQQAAFAQLMTALIEAVEAADQGAVVSLDAQLGALESAIDLRRLRTMTAIAPEGGMPPTPAQAISGGLAPSIHDNAYAAASLELVEQLQVIDEVMRAGNVPDAVLEELNQELLAAAGARAALSPSVVGVLRASPSITALLGTFAPRVLVADIRAVRQSLRDEGWIGAGAASRFTLPSLMSAVRIRTDIMKDTYLPYLGEVAWAMGTVIAADLLQEYANAGAIAGIISGASQSFHAFHIPNSVIEGFGFDPTLSPNNAVTMIGPSLFDAAAGAASGLSSAGSIKDVNTAIDAIQTQLDNASALEAAWDDANSIPMGVTSGCILVTTPGCRQLNYPEGFASVYDAEGLLNLPASILIIVRNLESGGTAVFVATFVAYEGEED</sequence>
<gene>
    <name evidence="8" type="ORF">DZC52_14980</name>
</gene>
<protein>
    <submittedName>
        <fullName evidence="8">PASTA domain-containing protein</fullName>
    </submittedName>
</protein>
<keyword evidence="5" id="KW-0472">Membrane</keyword>
<dbReference type="Gene3D" id="2.130.10.130">
    <property type="entry name" value="Integrin alpha, N-terminal"/>
    <property type="match status" value="1"/>
</dbReference>
<evidence type="ECO:0000256" key="2">
    <source>
        <dbReference type="ARBA" id="ARBA00022692"/>
    </source>
</evidence>
<keyword evidence="2" id="KW-0812">Transmembrane</keyword>
<feature type="domain" description="PASTA" evidence="7">
    <location>
        <begin position="1043"/>
        <end position="1110"/>
    </location>
</feature>
<reference evidence="8 9" key="1">
    <citation type="submission" date="2018-08" db="EMBL/GenBank/DDBJ databases">
        <title>Wenzhouxiangella salilacus sp. nov., a novel bacterium isolated from a saline lake in Xinjiang Province, China.</title>
        <authorList>
            <person name="Han S."/>
        </authorList>
    </citation>
    <scope>NUCLEOTIDE SEQUENCE [LARGE SCALE GENOMIC DNA]</scope>
    <source>
        <strain evidence="8 9">XDB06</strain>
    </source>
</reference>
<comment type="caution">
    <text evidence="8">The sequence shown here is derived from an EMBL/GenBank/DDBJ whole genome shotgun (WGS) entry which is preliminary data.</text>
</comment>
<dbReference type="PANTHER" id="PTHR21419:SF23">
    <property type="entry name" value="PROTEIN DEFECTIVE IN EXINE FORMATION 1"/>
    <property type="match status" value="1"/>
</dbReference>
<evidence type="ECO:0000259" key="7">
    <source>
        <dbReference type="PROSITE" id="PS51178"/>
    </source>
</evidence>